<evidence type="ECO:0000313" key="8">
    <source>
        <dbReference type="EMBL" id="NSL53831.1"/>
    </source>
</evidence>
<dbReference type="EMBL" id="JABCSC020000001">
    <property type="protein sequence ID" value="NSL53831.1"/>
    <property type="molecule type" value="Genomic_DNA"/>
</dbReference>
<dbReference type="Gene3D" id="1.10.3330.10">
    <property type="entry name" value="Oxo-4-hydroxy-4-carboxy-5-ureidoimidazoline decarboxylase"/>
    <property type="match status" value="1"/>
</dbReference>
<dbReference type="GO" id="GO:0051997">
    <property type="term" value="F:2-oxo-4-hydroxy-4-carboxy-5-ureidoimidazoline decarboxylase activity"/>
    <property type="evidence" value="ECO:0007669"/>
    <property type="project" value="UniProtKB-EC"/>
</dbReference>
<protein>
    <recommendedName>
        <fullName evidence="3">2-oxo-4-hydroxy-4-carboxy-5-ureidoimidazoline decarboxylase</fullName>
        <ecNumber evidence="3">4.1.1.97</ecNumber>
    </recommendedName>
</protein>
<dbReference type="SUPFAM" id="SSF158694">
    <property type="entry name" value="UraD-Like"/>
    <property type="match status" value="1"/>
</dbReference>
<keyword evidence="6 8" id="KW-0456">Lyase</keyword>
<comment type="pathway">
    <text evidence="2">Purine metabolism; urate degradation; (S)-allantoin from urate: step 3/3.</text>
</comment>
<reference evidence="8 9" key="1">
    <citation type="submission" date="2020-06" db="EMBL/GenBank/DDBJ databases">
        <title>Draft genome of Uliginosibacterium sp. IMCC34675.</title>
        <authorList>
            <person name="Song J."/>
        </authorList>
    </citation>
    <scope>NUCLEOTIDE SEQUENCE [LARGE SCALE GENOMIC DNA]</scope>
    <source>
        <strain evidence="8 9">IMCC34675</strain>
    </source>
</reference>
<feature type="domain" description="Oxo-4-hydroxy-4-carboxy-5-ureidoimidazoline decarboxylase" evidence="7">
    <location>
        <begin position="11"/>
        <end position="166"/>
    </location>
</feature>
<evidence type="ECO:0000259" key="7">
    <source>
        <dbReference type="Pfam" id="PF09349"/>
    </source>
</evidence>
<dbReference type="PANTHER" id="PTHR43466">
    <property type="entry name" value="2-OXO-4-HYDROXY-4-CARBOXY-5-UREIDOIMIDAZOLINE DECARBOXYLASE-RELATED"/>
    <property type="match status" value="1"/>
</dbReference>
<evidence type="ECO:0000256" key="3">
    <source>
        <dbReference type="ARBA" id="ARBA00012257"/>
    </source>
</evidence>
<evidence type="ECO:0000256" key="2">
    <source>
        <dbReference type="ARBA" id="ARBA00004754"/>
    </source>
</evidence>
<proteinExistence type="predicted"/>
<sequence length="176" mass="19355">MPTLSLSTLSALDQPAFVAALEGIFEHTPWVAARAWQERPFTSLAVLEKSLAAVLLAASEAEQLALIRAHPELAGRAAIAGELTAESTREQAGARLDACSTEEFARLQALNATYNAKFGFPFILAVRGFDRAAIIERFAARVLHSREEEFAEALRQILRIASLRLQERFPAHRSDQ</sequence>
<dbReference type="NCBIfam" id="TIGR03164">
    <property type="entry name" value="UHCUDC"/>
    <property type="match status" value="1"/>
</dbReference>
<gene>
    <name evidence="8" type="primary">uraD</name>
    <name evidence="8" type="ORF">HJ583_002215</name>
</gene>
<keyword evidence="4" id="KW-0659">Purine metabolism</keyword>
<evidence type="ECO:0000256" key="6">
    <source>
        <dbReference type="ARBA" id="ARBA00023239"/>
    </source>
</evidence>
<dbReference type="RefSeq" id="WP_170020145.1">
    <property type="nucleotide sequence ID" value="NZ_JABCSC020000001.1"/>
</dbReference>
<dbReference type="InterPro" id="IPR018020">
    <property type="entry name" value="OHCU_decarboxylase"/>
</dbReference>
<dbReference type="InterPro" id="IPR017580">
    <property type="entry name" value="OHCU_decarboxylase-1"/>
</dbReference>
<evidence type="ECO:0000256" key="5">
    <source>
        <dbReference type="ARBA" id="ARBA00022793"/>
    </source>
</evidence>
<dbReference type="InterPro" id="IPR036778">
    <property type="entry name" value="OHCU_decarboxylase_sf"/>
</dbReference>
<keyword evidence="5" id="KW-0210">Decarboxylase</keyword>
<comment type="catalytic activity">
    <reaction evidence="1">
        <text>5-hydroxy-2-oxo-4-ureido-2,5-dihydro-1H-imidazole-5-carboxylate + H(+) = (S)-allantoin + CO2</text>
        <dbReference type="Rhea" id="RHEA:26301"/>
        <dbReference type="ChEBI" id="CHEBI:15378"/>
        <dbReference type="ChEBI" id="CHEBI:15678"/>
        <dbReference type="ChEBI" id="CHEBI:16526"/>
        <dbReference type="ChEBI" id="CHEBI:58639"/>
        <dbReference type="EC" id="4.1.1.97"/>
    </reaction>
</comment>
<keyword evidence="9" id="KW-1185">Reference proteome</keyword>
<comment type="caution">
    <text evidence="8">The sequence shown here is derived from an EMBL/GenBank/DDBJ whole genome shotgun (WGS) entry which is preliminary data.</text>
</comment>
<dbReference type="EC" id="4.1.1.97" evidence="3"/>
<evidence type="ECO:0000256" key="1">
    <source>
        <dbReference type="ARBA" id="ARBA00001163"/>
    </source>
</evidence>
<evidence type="ECO:0000256" key="4">
    <source>
        <dbReference type="ARBA" id="ARBA00022631"/>
    </source>
</evidence>
<dbReference type="PANTHER" id="PTHR43466:SF1">
    <property type="entry name" value="2-OXO-4-HYDROXY-4-CARBOXY-5-UREIDOIMIDAZOLINE DECARBOXYLASE-RELATED"/>
    <property type="match status" value="1"/>
</dbReference>
<evidence type="ECO:0000313" key="9">
    <source>
        <dbReference type="Proteomes" id="UP000778523"/>
    </source>
</evidence>
<accession>A0ABX2IHI8</accession>
<dbReference type="Pfam" id="PF09349">
    <property type="entry name" value="OHCU_decarbox"/>
    <property type="match status" value="1"/>
</dbReference>
<name>A0ABX2IHI8_9RHOO</name>
<dbReference type="Proteomes" id="UP000778523">
    <property type="component" value="Unassembled WGS sequence"/>
</dbReference>
<organism evidence="8 9">
    <name type="scientific">Uliginosibacterium aquaticum</name>
    <dbReference type="NCBI Taxonomy" id="2731212"/>
    <lineage>
        <taxon>Bacteria</taxon>
        <taxon>Pseudomonadati</taxon>
        <taxon>Pseudomonadota</taxon>
        <taxon>Betaproteobacteria</taxon>
        <taxon>Rhodocyclales</taxon>
        <taxon>Zoogloeaceae</taxon>
        <taxon>Uliginosibacterium</taxon>
    </lineage>
</organism>